<proteinExistence type="inferred from homology"/>
<evidence type="ECO:0000313" key="11">
    <source>
        <dbReference type="Proteomes" id="UP000177583"/>
    </source>
</evidence>
<evidence type="ECO:0000256" key="7">
    <source>
        <dbReference type="RuleBase" id="RU003880"/>
    </source>
</evidence>
<dbReference type="InterPro" id="IPR005982">
    <property type="entry name" value="Thioredox_Rdtase"/>
</dbReference>
<evidence type="ECO:0000313" key="10">
    <source>
        <dbReference type="EMBL" id="OGH05093.1"/>
    </source>
</evidence>
<dbReference type="GO" id="GO:0019430">
    <property type="term" value="P:removal of superoxide radicals"/>
    <property type="evidence" value="ECO:0007669"/>
    <property type="project" value="UniProtKB-UniRule"/>
</dbReference>
<dbReference type="SUPFAM" id="SSF51905">
    <property type="entry name" value="FAD/NAD(P)-binding domain"/>
    <property type="match status" value="1"/>
</dbReference>
<evidence type="ECO:0000256" key="2">
    <source>
        <dbReference type="ARBA" id="ARBA00022630"/>
    </source>
</evidence>
<keyword evidence="4 7" id="KW-0560">Oxidoreductase</keyword>
<keyword evidence="8" id="KW-0521">NADP</keyword>
<name>A0A1F6H408_9PROT</name>
<dbReference type="PRINTS" id="PR00469">
    <property type="entry name" value="PNDRDTASEII"/>
</dbReference>
<accession>A0A1F6H408</accession>
<keyword evidence="5" id="KW-1015">Disulfide bond</keyword>
<organism evidence="10 11">
    <name type="scientific">Candidatus Lambdaproteobacteria bacterium RIFOXYD2_FULL_56_26</name>
    <dbReference type="NCBI Taxonomy" id="1817773"/>
    <lineage>
        <taxon>Bacteria</taxon>
        <taxon>Pseudomonadati</taxon>
        <taxon>Pseudomonadota</taxon>
        <taxon>Candidatus Lambdaproteobacteria</taxon>
    </lineage>
</organism>
<dbReference type="Proteomes" id="UP000177583">
    <property type="component" value="Unassembled WGS sequence"/>
</dbReference>
<comment type="caution">
    <text evidence="10">The sequence shown here is derived from an EMBL/GenBank/DDBJ whole genome shotgun (WGS) entry which is preliminary data.</text>
</comment>
<feature type="domain" description="FAD/NAD(P)-binding" evidence="9">
    <location>
        <begin position="7"/>
        <end position="295"/>
    </location>
</feature>
<evidence type="ECO:0000256" key="1">
    <source>
        <dbReference type="ARBA" id="ARBA00009333"/>
    </source>
</evidence>
<evidence type="ECO:0000256" key="8">
    <source>
        <dbReference type="RuleBase" id="RU003881"/>
    </source>
</evidence>
<protein>
    <recommendedName>
        <fullName evidence="7">Thioredoxin reductase</fullName>
        <ecNumber evidence="7">1.8.1.9</ecNumber>
    </recommendedName>
</protein>
<dbReference type="GO" id="GO:0005737">
    <property type="term" value="C:cytoplasm"/>
    <property type="evidence" value="ECO:0007669"/>
    <property type="project" value="InterPro"/>
</dbReference>
<sequence>MSEEHHQVIILGSGPAGYTAAIYAARANLNPFVLSGPQKGGQLTTTTEVENFPGFEHGIDGNQLMMNMEAQAARFETKIEYGDVRSVDLSKRPFTLVTDDKTYKAEALIVATGASAKYLGLPSEISYKNHGVSACATCDGFFYKGQAVAVVGGGDTALEEASYLANICSKVFLIHRRQDFRASVAMQTRAKNHPKIEMVLDSAVDEVLGDGKLMTDLRVKNLKTGATRNLGCTGLFVAIGHSPNTEAFKGQLELDSMGYIVIQGGTSKTNVEGVFAAGDVADPHYRQAITAAGMGCRAAIDAERWLGEQG</sequence>
<keyword evidence="3 7" id="KW-0274">FAD</keyword>
<keyword evidence="6 7" id="KW-0676">Redox-active center</keyword>
<comment type="subunit">
    <text evidence="7">Homodimer.</text>
</comment>
<keyword evidence="2 7" id="KW-0285">Flavoprotein</keyword>
<reference evidence="10 11" key="1">
    <citation type="journal article" date="2016" name="Nat. Commun.">
        <title>Thousands of microbial genomes shed light on interconnected biogeochemical processes in an aquifer system.</title>
        <authorList>
            <person name="Anantharaman K."/>
            <person name="Brown C.T."/>
            <person name="Hug L.A."/>
            <person name="Sharon I."/>
            <person name="Castelle C.J."/>
            <person name="Probst A.J."/>
            <person name="Thomas B.C."/>
            <person name="Singh A."/>
            <person name="Wilkins M.J."/>
            <person name="Karaoz U."/>
            <person name="Brodie E.L."/>
            <person name="Williams K.H."/>
            <person name="Hubbard S.S."/>
            <person name="Banfield J.F."/>
        </authorList>
    </citation>
    <scope>NUCLEOTIDE SEQUENCE [LARGE SCALE GENOMIC DNA]</scope>
</reference>
<dbReference type="AlphaFoldDB" id="A0A1F6H408"/>
<dbReference type="NCBIfam" id="TIGR01292">
    <property type="entry name" value="TRX_reduct"/>
    <property type="match status" value="1"/>
</dbReference>
<dbReference type="GO" id="GO:0004791">
    <property type="term" value="F:thioredoxin-disulfide reductase (NADPH) activity"/>
    <property type="evidence" value="ECO:0007669"/>
    <property type="project" value="UniProtKB-UniRule"/>
</dbReference>
<comment type="cofactor">
    <cofactor evidence="8">
        <name>FAD</name>
        <dbReference type="ChEBI" id="CHEBI:57692"/>
    </cofactor>
    <text evidence="8">Binds 1 FAD per subunit.</text>
</comment>
<dbReference type="PROSITE" id="PS00573">
    <property type="entry name" value="PYRIDINE_REDOX_2"/>
    <property type="match status" value="1"/>
</dbReference>
<comment type="catalytic activity">
    <reaction evidence="7">
        <text>[thioredoxin]-dithiol + NADP(+) = [thioredoxin]-disulfide + NADPH + H(+)</text>
        <dbReference type="Rhea" id="RHEA:20345"/>
        <dbReference type="Rhea" id="RHEA-COMP:10698"/>
        <dbReference type="Rhea" id="RHEA-COMP:10700"/>
        <dbReference type="ChEBI" id="CHEBI:15378"/>
        <dbReference type="ChEBI" id="CHEBI:29950"/>
        <dbReference type="ChEBI" id="CHEBI:50058"/>
        <dbReference type="ChEBI" id="CHEBI:57783"/>
        <dbReference type="ChEBI" id="CHEBI:58349"/>
        <dbReference type="EC" id="1.8.1.9"/>
    </reaction>
</comment>
<evidence type="ECO:0000256" key="4">
    <source>
        <dbReference type="ARBA" id="ARBA00023002"/>
    </source>
</evidence>
<evidence type="ECO:0000259" key="9">
    <source>
        <dbReference type="Pfam" id="PF07992"/>
    </source>
</evidence>
<comment type="similarity">
    <text evidence="1 7">Belongs to the class-II pyridine nucleotide-disulfide oxidoreductase family.</text>
</comment>
<dbReference type="Gene3D" id="3.50.50.60">
    <property type="entry name" value="FAD/NAD(P)-binding domain"/>
    <property type="match status" value="2"/>
</dbReference>
<evidence type="ECO:0000256" key="5">
    <source>
        <dbReference type="ARBA" id="ARBA00023157"/>
    </source>
</evidence>
<dbReference type="PRINTS" id="PR00368">
    <property type="entry name" value="FADPNR"/>
</dbReference>
<evidence type="ECO:0000256" key="6">
    <source>
        <dbReference type="ARBA" id="ARBA00023284"/>
    </source>
</evidence>
<dbReference type="EMBL" id="MFNF01000001">
    <property type="protein sequence ID" value="OGH05093.1"/>
    <property type="molecule type" value="Genomic_DNA"/>
</dbReference>
<dbReference type="InterPro" id="IPR050097">
    <property type="entry name" value="Ferredoxin-NADP_redctase_2"/>
</dbReference>
<dbReference type="PANTHER" id="PTHR48105">
    <property type="entry name" value="THIOREDOXIN REDUCTASE 1-RELATED-RELATED"/>
    <property type="match status" value="1"/>
</dbReference>
<dbReference type="InterPro" id="IPR008255">
    <property type="entry name" value="Pyr_nucl-diS_OxRdtase_2_AS"/>
</dbReference>
<evidence type="ECO:0000256" key="3">
    <source>
        <dbReference type="ARBA" id="ARBA00022827"/>
    </source>
</evidence>
<dbReference type="InterPro" id="IPR036188">
    <property type="entry name" value="FAD/NAD-bd_sf"/>
</dbReference>
<gene>
    <name evidence="10" type="ORF">A2557_06575</name>
</gene>
<dbReference type="EC" id="1.8.1.9" evidence="7"/>
<dbReference type="InterPro" id="IPR023753">
    <property type="entry name" value="FAD/NAD-binding_dom"/>
</dbReference>
<dbReference type="Pfam" id="PF07992">
    <property type="entry name" value="Pyr_redox_2"/>
    <property type="match status" value="1"/>
</dbReference>